<evidence type="ECO:0000256" key="1">
    <source>
        <dbReference type="ARBA" id="ARBA00022603"/>
    </source>
</evidence>
<feature type="region of interest" description="Disordered" evidence="3">
    <location>
        <begin position="1"/>
        <end position="22"/>
    </location>
</feature>
<dbReference type="EMBL" id="LNQE01000849">
    <property type="protein sequence ID" value="KUG24396.1"/>
    <property type="molecule type" value="Genomic_DNA"/>
</dbReference>
<gene>
    <name evidence="4" type="ORF">ASZ90_005773</name>
</gene>
<protein>
    <submittedName>
        <fullName evidence="4">16s rrna (Guanine(966)-n(2))-methyltransferase ssu rrna m(2)g966</fullName>
        <ecNumber evidence="4">2.1.1.171</ecNumber>
    </submittedName>
</protein>
<dbReference type="SUPFAM" id="SSF53335">
    <property type="entry name" value="S-adenosyl-L-methionine-dependent methyltransferases"/>
    <property type="match status" value="1"/>
</dbReference>
<comment type="caution">
    <text evidence="4">The sequence shown here is derived from an EMBL/GenBank/DDBJ whole genome shotgun (WGS) entry which is preliminary data.</text>
</comment>
<keyword evidence="1 4" id="KW-0489">Methyltransferase</keyword>
<dbReference type="NCBIfam" id="TIGR00095">
    <property type="entry name" value="16S rRNA (guanine(966)-N(2))-methyltransferase RsmD"/>
    <property type="match status" value="1"/>
</dbReference>
<dbReference type="Pfam" id="PF03602">
    <property type="entry name" value="Cons_hypoth95"/>
    <property type="match status" value="1"/>
</dbReference>
<accession>A0A0W8FU58</accession>
<dbReference type="PROSITE" id="PS00092">
    <property type="entry name" value="N6_MTASE"/>
    <property type="match status" value="1"/>
</dbReference>
<dbReference type="GO" id="GO:0003676">
    <property type="term" value="F:nucleic acid binding"/>
    <property type="evidence" value="ECO:0007669"/>
    <property type="project" value="InterPro"/>
</dbReference>
<dbReference type="EC" id="2.1.1.171" evidence="4"/>
<evidence type="ECO:0000256" key="3">
    <source>
        <dbReference type="SAM" id="MobiDB-lite"/>
    </source>
</evidence>
<dbReference type="GO" id="GO:0052913">
    <property type="term" value="F:16S rRNA (guanine(966)-N(2))-methyltransferase activity"/>
    <property type="evidence" value="ECO:0007669"/>
    <property type="project" value="UniProtKB-EC"/>
</dbReference>
<dbReference type="CDD" id="cd02440">
    <property type="entry name" value="AdoMet_MTases"/>
    <property type="match status" value="1"/>
</dbReference>
<dbReference type="PANTHER" id="PTHR43542">
    <property type="entry name" value="METHYLTRANSFERASE"/>
    <property type="match status" value="1"/>
</dbReference>
<dbReference type="InterPro" id="IPR004398">
    <property type="entry name" value="RNA_MeTrfase_RsmD"/>
</dbReference>
<evidence type="ECO:0000313" key="4">
    <source>
        <dbReference type="EMBL" id="KUG24396.1"/>
    </source>
</evidence>
<dbReference type="PIRSF" id="PIRSF004553">
    <property type="entry name" value="CHP00095"/>
    <property type="match status" value="1"/>
</dbReference>
<dbReference type="InterPro" id="IPR002052">
    <property type="entry name" value="DNA_methylase_N6_adenine_CS"/>
</dbReference>
<keyword evidence="2 4" id="KW-0808">Transferase</keyword>
<proteinExistence type="predicted"/>
<name>A0A0W8FU58_9ZZZZ</name>
<evidence type="ECO:0000256" key="2">
    <source>
        <dbReference type="ARBA" id="ARBA00022679"/>
    </source>
</evidence>
<reference evidence="4" key="1">
    <citation type="journal article" date="2015" name="Proc. Natl. Acad. Sci. U.S.A.">
        <title>Networks of energetic and metabolic interactions define dynamics in microbial communities.</title>
        <authorList>
            <person name="Embree M."/>
            <person name="Liu J.K."/>
            <person name="Al-Bassam M.M."/>
            <person name="Zengler K."/>
        </authorList>
    </citation>
    <scope>NUCLEOTIDE SEQUENCE</scope>
</reference>
<sequence>MRITGGEARGRTLNFPSKSKERPTSDFLREALFDLSGSLEGKTFLDLFAGSGSVGLEAASRGAREVCFIEKNKNLVEVINKNILTCCLDITYRIIDKDIELGLRDLYKKKCVFDIIFADPPYNRDLINVTLTALNKHMVLHDDGVLVIQHSIKEKINIPVDDKIYQIDQRKYGDNALTFLKMEKK</sequence>
<dbReference type="Gene3D" id="3.40.50.150">
    <property type="entry name" value="Vaccinia Virus protein VP39"/>
    <property type="match status" value="1"/>
</dbReference>
<dbReference type="AlphaFoldDB" id="A0A0W8FU58"/>
<dbReference type="PANTHER" id="PTHR43542:SF1">
    <property type="entry name" value="METHYLTRANSFERASE"/>
    <property type="match status" value="1"/>
</dbReference>
<dbReference type="InterPro" id="IPR029063">
    <property type="entry name" value="SAM-dependent_MTases_sf"/>
</dbReference>
<organism evidence="4">
    <name type="scientific">hydrocarbon metagenome</name>
    <dbReference type="NCBI Taxonomy" id="938273"/>
    <lineage>
        <taxon>unclassified sequences</taxon>
        <taxon>metagenomes</taxon>
        <taxon>ecological metagenomes</taxon>
    </lineage>
</organism>